<dbReference type="Pfam" id="PF19221">
    <property type="entry name" value="MELT"/>
    <property type="match status" value="16"/>
</dbReference>
<feature type="coiled-coil region" evidence="1">
    <location>
        <begin position="2330"/>
        <end position="2364"/>
    </location>
</feature>
<dbReference type="InterPro" id="IPR043651">
    <property type="entry name" value="KNL1_MELT_rpt"/>
</dbReference>
<feature type="compositionally biased region" description="Polar residues" evidence="2">
    <location>
        <begin position="1933"/>
        <end position="1943"/>
    </location>
</feature>
<feature type="domain" description="Knl1 C-terminal RWD" evidence="3">
    <location>
        <begin position="2343"/>
        <end position="2485"/>
    </location>
</feature>
<dbReference type="Proteomes" id="UP001181693">
    <property type="component" value="Unassembled WGS sequence"/>
</dbReference>
<dbReference type="GO" id="GO:0005634">
    <property type="term" value="C:nucleus"/>
    <property type="evidence" value="ECO:0007669"/>
    <property type="project" value="TreeGrafter"/>
</dbReference>
<feature type="compositionally biased region" description="Polar residues" evidence="2">
    <location>
        <begin position="1903"/>
        <end position="1912"/>
    </location>
</feature>
<gene>
    <name evidence="4" type="ORF">GDO54_005145</name>
</gene>
<feature type="compositionally biased region" description="Polar residues" evidence="2">
    <location>
        <begin position="1955"/>
        <end position="1970"/>
    </location>
</feature>
<proteinExistence type="predicted"/>
<dbReference type="GO" id="GO:0008608">
    <property type="term" value="P:attachment of spindle microtubules to kinetochore"/>
    <property type="evidence" value="ECO:0007669"/>
    <property type="project" value="InterPro"/>
</dbReference>
<feature type="region of interest" description="Disordered" evidence="2">
    <location>
        <begin position="2042"/>
        <end position="2110"/>
    </location>
</feature>
<dbReference type="GO" id="GO:0034501">
    <property type="term" value="P:protein localization to kinetochore"/>
    <property type="evidence" value="ECO:0007669"/>
    <property type="project" value="InterPro"/>
</dbReference>
<dbReference type="PANTHER" id="PTHR16520">
    <property type="entry name" value="KINETOCHORE SCAFFOLD 1"/>
    <property type="match status" value="1"/>
</dbReference>
<dbReference type="PANTHER" id="PTHR16520:SF3">
    <property type="entry name" value="KINETOCHORE SCAFFOLD 1"/>
    <property type="match status" value="1"/>
</dbReference>
<feature type="compositionally biased region" description="Basic and acidic residues" evidence="2">
    <location>
        <begin position="2043"/>
        <end position="2053"/>
    </location>
</feature>
<keyword evidence="1" id="KW-0175">Coiled coil</keyword>
<evidence type="ECO:0000256" key="2">
    <source>
        <dbReference type="SAM" id="MobiDB-lite"/>
    </source>
</evidence>
<evidence type="ECO:0000256" key="1">
    <source>
        <dbReference type="SAM" id="Coils"/>
    </source>
</evidence>
<dbReference type="Pfam" id="PF18210">
    <property type="entry name" value="Knl1_RWD_C"/>
    <property type="match status" value="1"/>
</dbReference>
<evidence type="ECO:0000313" key="4">
    <source>
        <dbReference type="EMBL" id="DBA14133.1"/>
    </source>
</evidence>
<comment type="caution">
    <text evidence="4">The sequence shown here is derived from an EMBL/GenBank/DDBJ whole genome shotgun (WGS) entry which is preliminary data.</text>
</comment>
<organism evidence="4 5">
    <name type="scientific">Pyxicephalus adspersus</name>
    <name type="common">African bullfrog</name>
    <dbReference type="NCBI Taxonomy" id="30357"/>
    <lineage>
        <taxon>Eukaryota</taxon>
        <taxon>Metazoa</taxon>
        <taxon>Chordata</taxon>
        <taxon>Craniata</taxon>
        <taxon>Vertebrata</taxon>
        <taxon>Euteleostomi</taxon>
        <taxon>Amphibia</taxon>
        <taxon>Batrachia</taxon>
        <taxon>Anura</taxon>
        <taxon>Neobatrachia</taxon>
        <taxon>Ranoidea</taxon>
        <taxon>Pyxicephalidae</taxon>
        <taxon>Pyxicephalinae</taxon>
        <taxon>Pyxicephalus</taxon>
    </lineage>
</organism>
<sequence>MDMTTSNTVAIDGLLEEKPKKIDTSLFLESLKAHASDESSNFDLKFSTTTKKPQECQSSTTSSCQTKIKFGDFLDRLSNENTASLKLEGVDKENIFPFVSKENLFSTKTMLQFYDTQENTANITRVFRDQEDGLDLTKCHTTNITSFLPTINHQPTNLSSGIPSTSNYNAHDKPELSHLEEANVKPPKFVSTNQTVLCEDDMDMTFSHTTRIHGVLKENATPDKTKVFVASNEKTIIFTDENEMELTKNDSVFINSILKRGRQSIQRNSNAFSVDQTIVHPEEDMEMTRSHTVAINGSAVCEIFKKQVIGDTIQSSKRQQSFGLSLPLQDIKQNKSVLKNTDVVLTPFSEKTVLFGCEQDDMEITKSHTIAIDSNAPGVKSNSCIPNTIPNDKRSHFIGLRLSSGFNKTVFFSDDSEGMDLTQNNTVRIDQTKRLQQNMKITGAEHDGSQIGSALAATDKTVVFTCEQQDMDITKSYTVAIDGDAWSKGLMLDPCINRNKELDYVSTKKSNVGLGSKIDSKNVAMQSFVDRNVGFPGASSKSVPCRKSVGQVYGTIQDNTIVFPSDQDEMELTKSHTIAIDNKMLSALDSTHKLNSILKDKKTKGNLRLSTMHNKTVFFSTDTDDMELTQSHTTCFDQNNLACAKQKHMSNDVDQTRHVLDDMEITMVGSPGRQRSPAKNVSDNKTVVFTCDQQDMDITRSHTVAIDRESLSRGYQSDICLGNNKRDEFVSAMSRCLTDKNVVPGSMEDCGNVIKMDTLMPLSKPEFRLSDRSMNITNMSCQKSTDQVQSMLSSNPVFVPYQDNKRLLQSGESTNKAITHTPYPDKTVVFDDDMEYTKSHTAIIDGINTNELSRRSVFSKTVAFSADDMDMTKSNTVFIDNIVTDKRAKDDQQHKLKNTLIKFSGPCDQIIEDSKLTMVYNKPLLPEKSKVNEAAMPESLEDKMLKSLDQEDMDLTRANTIAIENKVFSQVEKLQATNLNKTENGFPCNLAASYKNVVDPKAQHCPSPADSNEADMDITKSNTVFNHIPTSRMPLSMTQSKDVPSSQSCQKSTDQLQSMLSSNPVFLPYQEDKRVLQSGESTINKAFTHAPYPDKTVVFEDDMEYTKSHTAIIDGINRNPLSRRSVFSKTVAFSADDMDMTKSNTVFIDNVVIDERAKDDQQQKYKNTIIKFFEPCDQIMGNPKMTTVYNKPLLSDKSKVDEKVATMPEWLKDKTLHSLDQEDIDLTRANTTAIKNKVFSQVGKLQATNESKTENGFAASYKNVVDPKAQHCASPVDANEVDMDIIKSNAVFVNQIPTSRMLPSMTESVDVPSSQKLTGKTDPVVGPTVLKNIGGELTNHEQEQINENFSLVPEASQNRTLRLPCHKDTYTVTTENTSSNIHPYSSRLMLGNKDKANETVYQCHTTAIESKPIETTFSEYPVWSDCSVHKPAPLFSKDMSMNAEAGMLKSGKECNPFLGNKVTYKKPSDECVLPCEQEITEITKAHTAIGEVNTVEENGYANSIASNFAKNENKQPEKFLEVSNMLSGTSQKCENILKESMFTKEKKESKHNELSISLPSKTVLVSEDLGEMELAQMDTGTVHSLSEIGKKISSAGIEKTCLFLETEIDFTKSNIVSIDQEFKEAELGTFKNKIKGPSSLVPLVSSYHEGIDSDHKDTNTDADMALDKKYIMPHCEELLDHKVLSDSTQTIPLGAQTVCDQKPTTALSTISDLGVPSELSDSCTSQEQKTVAEYTCTQQSEACVTQKIPRANVDNQVTKKHRLSKRVSFCFPEKDIQETVAEPNTEKSLQNKQKLPFVPNIQSDISCLLESNQHLNNSIAGKNMLSSDKHVNEEIANNAQDDEYTIEGSQKEKNRRRSIANIHLKIRSLTEQSKKRPSNHTAPVSCPTELSILPQTPDPASGNFISEQTLFNKQEKDTQANEDEPKERDSGTTKDTCLQTRLSVNVLHPKLPSKRPSSTSISKPPNQTSRTSLSLLKAFTDGDPGHCIDEEILPTCLDDHDGNSLFQYEVPEGAWEELFEEEVLHKNQNDCPLSKETLNSYKRARDTEDETKLHREKRARRNDDIHNTQISVNECSRSEYSSHHTSKTMEQTYCSSSSQDSRGEGMSVDLSSQQYSRMDSQLPLDIGCGQSLWQKFRDGTITVKEFFMLLQIRIIIQKPRYSELPFNRGNYETPSFEDLMQDQFIYQPQLQVYEEEYHALCQTTEELKLYTDVQEKPLAEVSSLLWEAIRMCSEDEVMCFGMTLKHLKSVYSKKSKVLAHEAKVSIYSKLLHNAEVQVVEVQRRINETDKLLEEIDDCIYNLEIETNKLEMESKDNLANIPGGKEIHCELERLSNEEQIGIRERSNLEERKEKVLTQLGCLQDEARSLDKRLQDPCFAEWDMVKWTDTEAMFVFLYDSLELTVMFGEEIDGVKFNNQLCRTISRVILTPYLNKEAAPPSSLLVHRLILQFIKIKGCLHETYKMQKDLPELLFDVSLVVSRCKLLGEEVEYLMKWGAKYNIMKTEVENNEVKLLFSSSAASAKFELCVQISEMYPTAPLSFTMLNRIGNIEYSKVAAVISSVPVGPWLLKRAVKNIHEHLLV</sequence>
<dbReference type="InterPro" id="IPR040850">
    <property type="entry name" value="Knl1_RWD_C"/>
</dbReference>
<dbReference type="CDD" id="cd22817">
    <property type="entry name" value="DRWD-N_Knl1"/>
    <property type="match status" value="1"/>
</dbReference>
<dbReference type="GO" id="GO:0051301">
    <property type="term" value="P:cell division"/>
    <property type="evidence" value="ECO:0007669"/>
    <property type="project" value="InterPro"/>
</dbReference>
<name>A0AAV2ZKN3_PYXAD</name>
<evidence type="ECO:0000259" key="3">
    <source>
        <dbReference type="Pfam" id="PF18210"/>
    </source>
</evidence>
<accession>A0AAV2ZKN3</accession>
<keyword evidence="5" id="KW-1185">Reference proteome</keyword>
<dbReference type="EMBL" id="DYDO01000013">
    <property type="protein sequence ID" value="DBA14133.1"/>
    <property type="molecule type" value="Genomic_DNA"/>
</dbReference>
<protein>
    <recommendedName>
        <fullName evidence="3">Knl1 C-terminal RWD domain-containing protein</fullName>
    </recommendedName>
</protein>
<reference evidence="4" key="1">
    <citation type="thesis" date="2020" institute="ProQuest LLC" country="789 East Eisenhower Parkway, Ann Arbor, MI, USA">
        <title>Comparative Genomics and Chromosome Evolution.</title>
        <authorList>
            <person name="Mudd A.B."/>
        </authorList>
    </citation>
    <scope>NUCLEOTIDE SEQUENCE</scope>
    <source>
        <strain evidence="4">1538</strain>
        <tissue evidence="4">Blood</tissue>
    </source>
</reference>
<dbReference type="InterPro" id="IPR037388">
    <property type="entry name" value="Blinkin"/>
</dbReference>
<evidence type="ECO:0000313" key="5">
    <source>
        <dbReference type="Proteomes" id="UP001181693"/>
    </source>
</evidence>
<feature type="compositionally biased region" description="Basic and acidic residues" evidence="2">
    <location>
        <begin position="1913"/>
        <end position="1932"/>
    </location>
</feature>
<feature type="region of interest" description="Disordered" evidence="2">
    <location>
        <begin position="1867"/>
        <end position="1970"/>
    </location>
</feature>
<feature type="compositionally biased region" description="Polar residues" evidence="2">
    <location>
        <begin position="2088"/>
        <end position="2100"/>
    </location>
</feature>